<sequence>MSGAAAQVRRLLNLVPYLLEHEGAKLTEVAGEFNVSEKQLRKDLETLWMCGLPGGLPDDLMEAHIGEGGTIHLENAEAIVRPLRFSVREAVALLVALRALAQLPGVADRDALLRAIAKLEEAAGERGAQASQRVTVAFEARATVLDRIRQALDDGRRLRLEYFVPSRDQVTERDVDPMRVILSDGHAYLEGWCRRSEAVRMFRLSRIVAIEVLDVAAEVPEAAEPHDLDEGVLRPAADDPLVTLEVTRHARWVAENYPNEGVEELPEGGLRIALRAPDQGRILRLVLRLGADGRIIDPPALADQVRKTAAEALALYGDAEGAA</sequence>
<feature type="domain" description="WYL" evidence="1">
    <location>
        <begin position="144"/>
        <end position="212"/>
    </location>
</feature>
<dbReference type="InterPro" id="IPR026881">
    <property type="entry name" value="WYL_dom"/>
</dbReference>
<dbReference type="PIRSF" id="PIRSF016838">
    <property type="entry name" value="PafC"/>
    <property type="match status" value="1"/>
</dbReference>
<evidence type="ECO:0000313" key="4">
    <source>
        <dbReference type="EMBL" id="GAA1956327.1"/>
    </source>
</evidence>
<dbReference type="Pfam" id="PF13280">
    <property type="entry name" value="WYL"/>
    <property type="match status" value="1"/>
</dbReference>
<evidence type="ECO:0000259" key="1">
    <source>
        <dbReference type="Pfam" id="PF13280"/>
    </source>
</evidence>
<evidence type="ECO:0000259" key="2">
    <source>
        <dbReference type="Pfam" id="PF19187"/>
    </source>
</evidence>
<feature type="domain" description="WCX" evidence="3">
    <location>
        <begin position="241"/>
        <end position="313"/>
    </location>
</feature>
<dbReference type="InterPro" id="IPR051534">
    <property type="entry name" value="CBASS_pafABC_assoc_protein"/>
</dbReference>
<dbReference type="RefSeq" id="WP_344655733.1">
    <property type="nucleotide sequence ID" value="NZ_BAAAQM010000003.1"/>
</dbReference>
<evidence type="ECO:0000313" key="5">
    <source>
        <dbReference type="Proteomes" id="UP001499854"/>
    </source>
</evidence>
<comment type="caution">
    <text evidence="4">The sequence shown here is derived from an EMBL/GenBank/DDBJ whole genome shotgun (WGS) entry which is preliminary data.</text>
</comment>
<gene>
    <name evidence="4" type="ORF">GCM10009838_10240</name>
</gene>
<dbReference type="Pfam" id="PF25583">
    <property type="entry name" value="WCX"/>
    <property type="match status" value="1"/>
</dbReference>
<accession>A0ABN2QQH2</accession>
<protein>
    <submittedName>
        <fullName evidence="4">WYL domain-containing protein</fullName>
    </submittedName>
</protein>
<reference evidence="4 5" key="1">
    <citation type="journal article" date="2019" name="Int. J. Syst. Evol. Microbiol.">
        <title>The Global Catalogue of Microorganisms (GCM) 10K type strain sequencing project: providing services to taxonomists for standard genome sequencing and annotation.</title>
        <authorList>
            <consortium name="The Broad Institute Genomics Platform"/>
            <consortium name="The Broad Institute Genome Sequencing Center for Infectious Disease"/>
            <person name="Wu L."/>
            <person name="Ma J."/>
        </authorList>
    </citation>
    <scope>NUCLEOTIDE SEQUENCE [LARGE SCALE GENOMIC DNA]</scope>
    <source>
        <strain evidence="4 5">JCM 16013</strain>
    </source>
</reference>
<dbReference type="InterPro" id="IPR057727">
    <property type="entry name" value="WCX_dom"/>
</dbReference>
<dbReference type="PROSITE" id="PS52050">
    <property type="entry name" value="WYL"/>
    <property type="match status" value="1"/>
</dbReference>
<proteinExistence type="predicted"/>
<feature type="domain" description="PafC HTH" evidence="2">
    <location>
        <begin position="7"/>
        <end position="120"/>
    </location>
</feature>
<dbReference type="Proteomes" id="UP001499854">
    <property type="component" value="Unassembled WGS sequence"/>
</dbReference>
<dbReference type="PANTHER" id="PTHR34580">
    <property type="match status" value="1"/>
</dbReference>
<dbReference type="Pfam" id="PF19187">
    <property type="entry name" value="HTH_PafC"/>
    <property type="match status" value="1"/>
</dbReference>
<keyword evidence="5" id="KW-1185">Reference proteome</keyword>
<dbReference type="InterPro" id="IPR043839">
    <property type="entry name" value="PafC_HTH"/>
</dbReference>
<name>A0ABN2QQH2_9ACTN</name>
<dbReference type="InterPro" id="IPR028349">
    <property type="entry name" value="PafC-like"/>
</dbReference>
<organism evidence="4 5">
    <name type="scientific">Catenulispora subtropica</name>
    <dbReference type="NCBI Taxonomy" id="450798"/>
    <lineage>
        <taxon>Bacteria</taxon>
        <taxon>Bacillati</taxon>
        <taxon>Actinomycetota</taxon>
        <taxon>Actinomycetes</taxon>
        <taxon>Catenulisporales</taxon>
        <taxon>Catenulisporaceae</taxon>
        <taxon>Catenulispora</taxon>
    </lineage>
</organism>
<dbReference type="EMBL" id="BAAAQM010000003">
    <property type="protein sequence ID" value="GAA1956327.1"/>
    <property type="molecule type" value="Genomic_DNA"/>
</dbReference>
<evidence type="ECO:0000259" key="3">
    <source>
        <dbReference type="Pfam" id="PF25583"/>
    </source>
</evidence>
<dbReference type="PANTHER" id="PTHR34580:SF1">
    <property type="entry name" value="PROTEIN PAFC"/>
    <property type="match status" value="1"/>
</dbReference>